<name>A0A328ARI7_9CAUL</name>
<dbReference type="AlphaFoldDB" id="A0A328ARI7"/>
<proteinExistence type="predicted"/>
<dbReference type="EMBL" id="QFYQ01000001">
    <property type="protein sequence ID" value="RAK56144.1"/>
    <property type="molecule type" value="Genomic_DNA"/>
</dbReference>
<evidence type="ECO:0000313" key="2">
    <source>
        <dbReference type="Proteomes" id="UP000249254"/>
    </source>
</evidence>
<keyword evidence="2" id="KW-1185">Reference proteome</keyword>
<gene>
    <name evidence="1" type="ORF">DJ017_17300</name>
</gene>
<evidence type="ECO:0008006" key="3">
    <source>
        <dbReference type="Google" id="ProtNLM"/>
    </source>
</evidence>
<comment type="caution">
    <text evidence="1">The sequence shown here is derived from an EMBL/GenBank/DDBJ whole genome shotgun (WGS) entry which is preliminary data.</text>
</comment>
<sequence>MTITITLNSSFALDESSGLQTPSTLTDTGNDVAVSSLPSAFSTRLTDLGVSMTYPTDIGVGQSAVNMINIANTGPLDTIGFSDLTGGALDGEASGITTTENEAVYLWSDSNNQIVLGKTASDEIVFAVYMQSSANSDGTTGLQLWSVTFEPLKHPDATNPDDQVDLLKYVAVTATGALSFDFNTLPSGQNLFGTVAKDSNSAGIIVIGELPVLNADGTYSNVSDTINTSKGGGPTTIGIDNQMFDPGDGAYFTYVSDIVNNYLSGASGGLTQNEADDADNIQYTGGLVDSTGGFFQVSQVQGNTGGTAQISTFEWSTAYTGRNFVSHLGDGTAVNITDVRVLSSTGVLLEEQAAGGGAPSTDTAGIAVTYSGGVATVSGLQAGYRVEWDTDGNHNQTLIHDLEGKFDVGRFGVNEADVSTKALTGKVLVDDDGPTIGPIANSLVDYAAGATTNPAVTLNGDANTDGSAVYRITSFTTSLTVNGVSLVGQNTGTTVYYFHDETGGTAGTYDPGVDTLYYTLSLDQTGAGAYTFTVNNAPAAPPLTFGFDSLPSGQNLFGTVAASSTAPGIIVIGELPVLNADGTYSNTSDTINTSKGGGPTTIGVDNQMFDVGDGAYFTYVQNIDARYLSGVSGGLTQNEADDADNILYGSLKEENGAFFVVSQVQGNTGGTAEISAFDWSTAYQARNFTSNLGNGTHVDITDVRVYSSTGTLLEEQGTSGTAAPNDPNIEVSIVNGIATVSGLQAGYKVAWDTNGTHNQVLVHDLAGKFDIGGFGLEQAQVTPDQELDFTAQIKDGDLDPATSTFKVYIDGNHDGLFNGLAV</sequence>
<dbReference type="RefSeq" id="WP_111529892.1">
    <property type="nucleotide sequence ID" value="NZ_JBHRSG010000003.1"/>
</dbReference>
<dbReference type="Proteomes" id="UP000249254">
    <property type="component" value="Unassembled WGS sequence"/>
</dbReference>
<organism evidence="1 2">
    <name type="scientific">Phenylobacterium soli</name>
    <dbReference type="NCBI Taxonomy" id="2170551"/>
    <lineage>
        <taxon>Bacteria</taxon>
        <taxon>Pseudomonadati</taxon>
        <taxon>Pseudomonadota</taxon>
        <taxon>Alphaproteobacteria</taxon>
        <taxon>Caulobacterales</taxon>
        <taxon>Caulobacteraceae</taxon>
        <taxon>Phenylobacterium</taxon>
    </lineage>
</organism>
<protein>
    <recommendedName>
        <fullName evidence="3">DUF5801 domain-containing protein</fullName>
    </recommendedName>
</protein>
<dbReference type="OrthoDB" id="6724689at2"/>
<evidence type="ECO:0000313" key="1">
    <source>
        <dbReference type="EMBL" id="RAK56144.1"/>
    </source>
</evidence>
<reference evidence="2" key="1">
    <citation type="submission" date="2018-05" db="EMBL/GenBank/DDBJ databases">
        <authorList>
            <person name="Li X."/>
        </authorList>
    </citation>
    <scope>NUCLEOTIDE SEQUENCE [LARGE SCALE GENOMIC DNA]</scope>
    <source>
        <strain evidence="2">LX32</strain>
    </source>
</reference>
<accession>A0A328ARI7</accession>